<sequence>MKTEEREVLTNTQGDVTIIGEVQGDVMQKIVELMSKGPAPVRFSHLARTEKEMKQNFKNLDK</sequence>
<comment type="caution">
    <text evidence="1">The sequence shown here is derived from an EMBL/GenBank/DDBJ whole genome shotgun (WGS) entry which is preliminary data.</text>
</comment>
<evidence type="ECO:0000313" key="1">
    <source>
        <dbReference type="EMBL" id="KZS44889.1"/>
    </source>
</evidence>
<dbReference type="AlphaFoldDB" id="A0A168EWB1"/>
<gene>
    <name evidence="1" type="ORF">AWU65_02585</name>
</gene>
<protein>
    <submittedName>
        <fullName evidence="1">Uncharacterized protein</fullName>
    </submittedName>
</protein>
<organism evidence="1 2">
    <name type="scientific">Paenibacillus glucanolyticus</name>
    <dbReference type="NCBI Taxonomy" id="59843"/>
    <lineage>
        <taxon>Bacteria</taxon>
        <taxon>Bacillati</taxon>
        <taxon>Bacillota</taxon>
        <taxon>Bacilli</taxon>
        <taxon>Bacillales</taxon>
        <taxon>Paenibacillaceae</taxon>
        <taxon>Paenibacillus</taxon>
    </lineage>
</organism>
<dbReference type="EMBL" id="LWMH01000001">
    <property type="protein sequence ID" value="KZS44889.1"/>
    <property type="molecule type" value="Genomic_DNA"/>
</dbReference>
<reference evidence="1" key="1">
    <citation type="journal article" date="2016" name="Genome Announc.">
        <title>Draft genomes of two strains of Paenibacillus glucanolyticus with capability to degrade lignocellulose.</title>
        <authorList>
            <person name="Mathews S.L."/>
            <person name="Pawlak J."/>
            <person name="Grunden A.M."/>
        </authorList>
    </citation>
    <scope>NUCLEOTIDE SEQUENCE [LARGE SCALE GENOMIC DNA]</scope>
    <source>
        <strain evidence="1">SLM1</strain>
    </source>
</reference>
<keyword evidence="2" id="KW-1185">Reference proteome</keyword>
<name>A0A168EWB1_9BACL</name>
<proteinExistence type="predicted"/>
<dbReference type="RefSeq" id="WP_063477393.1">
    <property type="nucleotide sequence ID" value="NZ_JBCMWP010000019.1"/>
</dbReference>
<evidence type="ECO:0000313" key="2">
    <source>
        <dbReference type="Proteomes" id="UP000076796"/>
    </source>
</evidence>
<accession>A0A168EWB1</accession>
<dbReference type="Proteomes" id="UP000076796">
    <property type="component" value="Unassembled WGS sequence"/>
</dbReference>